<sequence length="629" mass="66915">MPAGLLIFLVMKKLVAVLCTLPLTLSTAVACTPKPVSAEPVVEDFIEAMETQDTDAFGELVDDAADATRIYDATYAGLQAEGVDFELQDVQQDDSLATAHYTVSWDLPRERELTYDASMTLSQLGGEEWTVRWQPSLLHPDLGAHQHLELRAIEAKKASVVSSDGVELMSPGLQYRLVVDTDNMGDPRATAGEITAALNSARSQDDSLPDIDRGELADSLEKAEGSYSVTMLNEQQAKPLKNTLNGLQNVRLNEEPALITRDKGLAPDILSRVRSLVFDDIDGASGWSVSVVNQNGAALSDVERSEPSAAPAIRVGLDYDVQRAAQEAVNQRADSEAMLVAIRPSTGEILAVAQTEEADKNGDVALQGQYPPGSVFKIITAAAGVDRQGLNGDSIVPCPGTMDIYGRTVTNYNGFSLGSVPLNQAFAQSCNTTFADMSVNLDQGELKDIGKHFGLGLDYEIPGLSTITGQIPEGETPLEKTEAGYGQGLDLASPFGMALVSATVANGKTPVPQLVSTEETEVSEDVEPLPPHVLDNLRGMMRQVVTSGTAAGMQAGGEIYGKTGEAEINEGSHAWFTGFRDDDIAFATLVVLGGGSEVSVAITDSFFQKLDEHRAEPSPEDGAAPLAEE</sequence>
<dbReference type="SUPFAM" id="SSF54427">
    <property type="entry name" value="NTF2-like"/>
    <property type="match status" value="1"/>
</dbReference>
<protein>
    <submittedName>
        <fullName evidence="1">Cell division protein FtsI/penicillin-binding protein 2</fullName>
    </submittedName>
</protein>
<dbReference type="EMBL" id="CP011311">
    <property type="protein sequence ID" value="AKE39411.1"/>
    <property type="molecule type" value="Genomic_DNA"/>
</dbReference>
<dbReference type="InterPro" id="IPR012338">
    <property type="entry name" value="Beta-lactam/transpept-like"/>
</dbReference>
<name>A0A0F6TBU3_9CORY</name>
<evidence type="ECO:0000313" key="1">
    <source>
        <dbReference type="EMBL" id="AKE39411.1"/>
    </source>
</evidence>
<dbReference type="AlphaFoldDB" id="A0A0F6TBU3"/>
<dbReference type="GO" id="GO:0071972">
    <property type="term" value="F:peptidoglycan L,D-transpeptidase activity"/>
    <property type="evidence" value="ECO:0007669"/>
    <property type="project" value="TreeGrafter"/>
</dbReference>
<dbReference type="PANTHER" id="PTHR30627:SF24">
    <property type="entry name" value="PENICILLIN-BINDING PROTEIN 4B"/>
    <property type="match status" value="1"/>
</dbReference>
<dbReference type="STRING" id="161896.UL81_07280"/>
<dbReference type="Gene3D" id="3.40.710.10">
    <property type="entry name" value="DD-peptidase/beta-lactamase superfamily"/>
    <property type="match status" value="1"/>
</dbReference>
<evidence type="ECO:0000313" key="2">
    <source>
        <dbReference type="Proteomes" id="UP000033566"/>
    </source>
</evidence>
<keyword evidence="1" id="KW-0131">Cell cycle</keyword>
<proteinExistence type="predicted"/>
<dbReference type="SUPFAM" id="SSF56601">
    <property type="entry name" value="beta-lactamase/transpeptidase-like"/>
    <property type="match status" value="1"/>
</dbReference>
<reference evidence="1 2" key="1">
    <citation type="journal article" date="2015" name="Genome Announc.">
        <title>Complete Genome Sequence of Corynebacterium camporealensis DSM 44610, Isolated from the Milk of a Manchega Sheep with Subclinical Mastitis.</title>
        <authorList>
            <person name="Ruckert C."/>
            <person name="Albersmeier A."/>
            <person name="Winkler A."/>
            <person name="Tauch A."/>
        </authorList>
    </citation>
    <scope>NUCLEOTIDE SEQUENCE [LARGE SCALE GENOMIC DNA]</scope>
    <source>
        <strain evidence="1 2">DSM 44610</strain>
    </source>
</reference>
<keyword evidence="2" id="KW-1185">Reference proteome</keyword>
<dbReference type="Proteomes" id="UP000033566">
    <property type="component" value="Chromosome"/>
</dbReference>
<dbReference type="InterPro" id="IPR050515">
    <property type="entry name" value="Beta-lactam/transpept"/>
</dbReference>
<keyword evidence="1" id="KW-0132">Cell division</keyword>
<gene>
    <name evidence="1" type="ORF">UL81_07280</name>
</gene>
<dbReference type="InterPro" id="IPR001460">
    <property type="entry name" value="PCN-bd_Tpept"/>
</dbReference>
<dbReference type="KEGG" id="ccj:UL81_07280"/>
<organism evidence="1 2">
    <name type="scientific">Corynebacterium camporealensis</name>
    <dbReference type="NCBI Taxonomy" id="161896"/>
    <lineage>
        <taxon>Bacteria</taxon>
        <taxon>Bacillati</taxon>
        <taxon>Actinomycetota</taxon>
        <taxon>Actinomycetes</taxon>
        <taxon>Mycobacteriales</taxon>
        <taxon>Corynebacteriaceae</taxon>
        <taxon>Corynebacterium</taxon>
    </lineage>
</organism>
<accession>A0A0F6TBU3</accession>
<dbReference type="GO" id="GO:0008658">
    <property type="term" value="F:penicillin binding"/>
    <property type="evidence" value="ECO:0007669"/>
    <property type="project" value="InterPro"/>
</dbReference>
<dbReference type="HOGENOM" id="CLU_025328_0_0_11"/>
<dbReference type="Pfam" id="PF00905">
    <property type="entry name" value="Transpeptidase"/>
    <property type="match status" value="1"/>
</dbReference>
<dbReference type="InterPro" id="IPR032710">
    <property type="entry name" value="NTF2-like_dom_sf"/>
</dbReference>
<dbReference type="GO" id="GO:0046677">
    <property type="term" value="P:response to antibiotic"/>
    <property type="evidence" value="ECO:0007669"/>
    <property type="project" value="InterPro"/>
</dbReference>
<dbReference type="GO" id="GO:0005886">
    <property type="term" value="C:plasma membrane"/>
    <property type="evidence" value="ECO:0007669"/>
    <property type="project" value="TreeGrafter"/>
</dbReference>
<dbReference type="PATRIC" id="fig|161896.4.peg.1423"/>
<dbReference type="PANTHER" id="PTHR30627">
    <property type="entry name" value="PEPTIDOGLYCAN D,D-TRANSPEPTIDASE"/>
    <property type="match status" value="1"/>
</dbReference>
<dbReference type="GO" id="GO:0051301">
    <property type="term" value="P:cell division"/>
    <property type="evidence" value="ECO:0007669"/>
    <property type="project" value="UniProtKB-KW"/>
</dbReference>
<dbReference type="InterPro" id="IPR007887">
    <property type="entry name" value="MecA_N"/>
</dbReference>
<dbReference type="Pfam" id="PF05223">
    <property type="entry name" value="MecA_N"/>
    <property type="match status" value="1"/>
</dbReference>
<dbReference type="GO" id="GO:0071555">
    <property type="term" value="P:cell wall organization"/>
    <property type="evidence" value="ECO:0007669"/>
    <property type="project" value="TreeGrafter"/>
</dbReference>